<evidence type="ECO:0000259" key="8">
    <source>
        <dbReference type="Pfam" id="PF12806"/>
    </source>
</evidence>
<feature type="domain" description="Acetyl-CoA dehydrogenase-like C-terminal" evidence="8">
    <location>
        <begin position="488"/>
        <end position="602"/>
    </location>
</feature>
<feature type="domain" description="Acyl-CoA oxidase/dehydrogenase middle" evidence="7">
    <location>
        <begin position="162"/>
        <end position="275"/>
    </location>
</feature>
<dbReference type="InterPro" id="IPR006091">
    <property type="entry name" value="Acyl-CoA_Oxase/DH_mid-dom"/>
</dbReference>
<dbReference type="InterPro" id="IPR037069">
    <property type="entry name" value="AcylCoA_DH/ox_N_sf"/>
</dbReference>
<name>A0A5C5U9E0_9GAMM</name>
<dbReference type="GO" id="GO:0050660">
    <property type="term" value="F:flavin adenine dinucleotide binding"/>
    <property type="evidence" value="ECO:0007669"/>
    <property type="project" value="InterPro"/>
</dbReference>
<dbReference type="SUPFAM" id="SSF47203">
    <property type="entry name" value="Acyl-CoA dehydrogenase C-terminal domain-like"/>
    <property type="match status" value="1"/>
</dbReference>
<comment type="caution">
    <text evidence="9">The sequence shown here is derived from an EMBL/GenBank/DDBJ whole genome shotgun (WGS) entry which is preliminary data.</text>
</comment>
<dbReference type="InterPro" id="IPR052166">
    <property type="entry name" value="Diverse_Acyl-CoA_DH"/>
</dbReference>
<dbReference type="OrthoDB" id="9764895at2"/>
<feature type="domain" description="Acyl-CoA dehydrogenase/oxidase C-terminal" evidence="6">
    <location>
        <begin position="297"/>
        <end position="467"/>
    </location>
</feature>
<keyword evidence="10" id="KW-1185">Reference proteome</keyword>
<dbReference type="SUPFAM" id="SSF56645">
    <property type="entry name" value="Acyl-CoA dehydrogenase NM domain-like"/>
    <property type="match status" value="1"/>
</dbReference>
<organism evidence="9 10">
    <name type="scientific">Luteimonas wenzhouensis</name>
    <dbReference type="NCBI Taxonomy" id="2599615"/>
    <lineage>
        <taxon>Bacteria</taxon>
        <taxon>Pseudomonadati</taxon>
        <taxon>Pseudomonadota</taxon>
        <taxon>Gammaproteobacteria</taxon>
        <taxon>Lysobacterales</taxon>
        <taxon>Lysobacteraceae</taxon>
        <taxon>Luteimonas</taxon>
    </lineage>
</organism>
<proteinExistence type="inferred from homology"/>
<evidence type="ECO:0000256" key="2">
    <source>
        <dbReference type="ARBA" id="ARBA00009347"/>
    </source>
</evidence>
<dbReference type="RefSeq" id="WP_146310721.1">
    <property type="nucleotide sequence ID" value="NZ_VOHE01000001.1"/>
</dbReference>
<dbReference type="InterPro" id="IPR046373">
    <property type="entry name" value="Acyl-CoA_Oxase/DH_mid-dom_sf"/>
</dbReference>
<gene>
    <name evidence="9" type="ORF">FQY79_03365</name>
</gene>
<dbReference type="AlphaFoldDB" id="A0A5C5U9E0"/>
<comment type="cofactor">
    <cofactor evidence="1 5">
        <name>FAD</name>
        <dbReference type="ChEBI" id="CHEBI:57692"/>
    </cofactor>
</comment>
<dbReference type="GO" id="GO:0016627">
    <property type="term" value="F:oxidoreductase activity, acting on the CH-CH group of donors"/>
    <property type="evidence" value="ECO:0007669"/>
    <property type="project" value="InterPro"/>
</dbReference>
<accession>A0A5C5U9E0</accession>
<dbReference type="Proteomes" id="UP000315949">
    <property type="component" value="Unassembled WGS sequence"/>
</dbReference>
<dbReference type="EMBL" id="VOHE01000001">
    <property type="protein sequence ID" value="TWT22162.1"/>
    <property type="molecule type" value="Genomic_DNA"/>
</dbReference>
<dbReference type="PANTHER" id="PTHR42803">
    <property type="entry name" value="ACYL-COA DEHYDROGENASE"/>
    <property type="match status" value="1"/>
</dbReference>
<dbReference type="InterPro" id="IPR036250">
    <property type="entry name" value="AcylCo_DH-like_C"/>
</dbReference>
<dbReference type="Pfam" id="PF02770">
    <property type="entry name" value="Acyl-CoA_dh_M"/>
    <property type="match status" value="1"/>
</dbReference>
<evidence type="ECO:0000259" key="7">
    <source>
        <dbReference type="Pfam" id="PF02770"/>
    </source>
</evidence>
<reference evidence="9 10" key="1">
    <citation type="submission" date="2019-07" db="EMBL/GenBank/DDBJ databases">
        <title>Luteimonas sp. YD-1 nov., isolated from acidic soil.</title>
        <authorList>
            <person name="Zhou J."/>
        </authorList>
    </citation>
    <scope>NUCLEOTIDE SEQUENCE [LARGE SCALE GENOMIC DNA]</scope>
    <source>
        <strain evidence="9 10">YD-1</strain>
    </source>
</reference>
<dbReference type="PANTHER" id="PTHR42803:SF3">
    <property type="entry name" value="ACYL-COA DEHYDROGENASE-RELATED"/>
    <property type="match status" value="1"/>
</dbReference>
<dbReference type="Gene3D" id="1.10.540.10">
    <property type="entry name" value="Acyl-CoA dehydrogenase/oxidase, N-terminal domain"/>
    <property type="match status" value="1"/>
</dbReference>
<dbReference type="InterPro" id="IPR025878">
    <property type="entry name" value="Acyl-CoA_dh-like_C_dom"/>
</dbReference>
<keyword evidence="5" id="KW-0560">Oxidoreductase</keyword>
<evidence type="ECO:0000256" key="3">
    <source>
        <dbReference type="ARBA" id="ARBA00022630"/>
    </source>
</evidence>
<dbReference type="Gene3D" id="1.20.140.10">
    <property type="entry name" value="Butyryl-CoA Dehydrogenase, subunit A, domain 3"/>
    <property type="match status" value="1"/>
</dbReference>
<sequence length="607" mass="65401">MTALLLSREDLCFQLYDWLHAESLLSAPRFAAHSRETFDAVIDSCERLGGDVLLPCHALSDREEPGFDGEAVRLPDAVVEAVRALAASGLVAATQDDAVGGLQLPVLVEKAAQAWLSAANIGACAYPMLTAGNASLLLAHGSPAQVEAFALPQLRGEWTGTMCLSEPQAGSSLSDITTRAEYERDTPLGPRYRLSGRKMWISGGEHTILGNIVHLVLAKVPDADGRLPQGTRGISLFIVPRTLTADEGGERNDVSLAGINHKLGYRATVNCALNFGEGRFRPQGRAGAVGYLVGKPGDGLACMFHLMNEARIGVGLGAAALGYTAYLHALDYARNRPQGRLPGPAGKDASQPQVPLVAHADVRRMLLAQKCYAEGGLGLVLACARLVDEQRIAREAGDGEAAASKQRLLDLLTPVVKSWPSQWCLAGNDLAIQVHGGYGYTRDYRVEQLWRDNRLNAIHEGTHGIQGIDLLGRKVAMHDGAAFEAYVRMVEATLSRAAGGGCAELADALAARLARLREVTAALLRVDDPVARLANASAYLEAFGHVTVAWVWLDQVLALGGRDDGFARGKRQAARWFMRWELPRVDAWLDRLADNDDTALAMRDEWF</sequence>
<evidence type="ECO:0000259" key="6">
    <source>
        <dbReference type="Pfam" id="PF00441"/>
    </source>
</evidence>
<dbReference type="InterPro" id="IPR009100">
    <property type="entry name" value="AcylCoA_DH/oxidase_NM_dom_sf"/>
</dbReference>
<evidence type="ECO:0000313" key="10">
    <source>
        <dbReference type="Proteomes" id="UP000315949"/>
    </source>
</evidence>
<keyword evidence="4 5" id="KW-0274">FAD</keyword>
<dbReference type="Pfam" id="PF12806">
    <property type="entry name" value="Acyl-CoA_dh_C"/>
    <property type="match status" value="1"/>
</dbReference>
<evidence type="ECO:0000256" key="4">
    <source>
        <dbReference type="ARBA" id="ARBA00022827"/>
    </source>
</evidence>
<keyword evidence="3 5" id="KW-0285">Flavoprotein</keyword>
<evidence type="ECO:0000256" key="1">
    <source>
        <dbReference type="ARBA" id="ARBA00001974"/>
    </source>
</evidence>
<evidence type="ECO:0000256" key="5">
    <source>
        <dbReference type="RuleBase" id="RU362125"/>
    </source>
</evidence>
<comment type="similarity">
    <text evidence="2 5">Belongs to the acyl-CoA dehydrogenase family.</text>
</comment>
<dbReference type="Gene3D" id="2.40.110.10">
    <property type="entry name" value="Butyryl-CoA Dehydrogenase, subunit A, domain 2"/>
    <property type="match status" value="1"/>
</dbReference>
<protein>
    <submittedName>
        <fullName evidence="9">Acyl-CoA dehydrogenase</fullName>
    </submittedName>
</protein>
<evidence type="ECO:0000313" key="9">
    <source>
        <dbReference type="EMBL" id="TWT22162.1"/>
    </source>
</evidence>
<dbReference type="InterPro" id="IPR009075">
    <property type="entry name" value="AcylCo_DH/oxidase_C"/>
</dbReference>
<dbReference type="Pfam" id="PF00441">
    <property type="entry name" value="Acyl-CoA_dh_1"/>
    <property type="match status" value="1"/>
</dbReference>